<dbReference type="SUPFAM" id="SSF48452">
    <property type="entry name" value="TPR-like"/>
    <property type="match status" value="2"/>
</dbReference>
<keyword evidence="1" id="KW-0732">Signal</keyword>
<organism evidence="2 3">
    <name type="scientific">Flavivirga aquatica</name>
    <dbReference type="NCBI Taxonomy" id="1849968"/>
    <lineage>
        <taxon>Bacteria</taxon>
        <taxon>Pseudomonadati</taxon>
        <taxon>Bacteroidota</taxon>
        <taxon>Flavobacteriia</taxon>
        <taxon>Flavobacteriales</taxon>
        <taxon>Flavobacteriaceae</taxon>
        <taxon>Flavivirga</taxon>
    </lineage>
</organism>
<dbReference type="Proteomes" id="UP000095713">
    <property type="component" value="Unassembled WGS sequence"/>
</dbReference>
<dbReference type="InterPro" id="IPR019734">
    <property type="entry name" value="TPR_rpt"/>
</dbReference>
<dbReference type="STRING" id="1849968.A8C32_04265"/>
<evidence type="ECO:0000313" key="2">
    <source>
        <dbReference type="EMBL" id="OEJ98435.1"/>
    </source>
</evidence>
<keyword evidence="3" id="KW-1185">Reference proteome</keyword>
<accession>A0A1E5SH31</accession>
<sequence length="415" mass="47075">MKKQIIIALALSMSAFSFAQKKELKAVEKALKNSNYGAAKEGIKLVDQMLESLDEKTKSKYYYLKAEALYANGKGKFNEIGESIKLINKIEGSYKADANKLRLVMFNNYVSKGNKTYENKNYNASSFHFERAYNLRKTDTIFLYYAAATAVNVKKYDRALKLYNKLKNIGYTGIERQYFATEKATNKEVILDKATRNLYVKAGTHINPGERLTESKKPEIVKNIALIHIGNGNNEKAIAAMKDARAENPNDVNLIISEANIHLKMDNKKRFGELMEEATKLEPNNAELQYNLGVISSESDVVLAKKYYNRAIELDPNYTNAYINLSVLVLGEEKPIIEEMNNLGSSRADNKRYDELREKRQALYRDAIPYLTKALEIDSKSINAAKTLMSIYSILGETDKHKEMKAKVAEIEGEQ</sequence>
<dbReference type="RefSeq" id="WP_069831123.1">
    <property type="nucleotide sequence ID" value="NZ_MDJD01000054.1"/>
</dbReference>
<dbReference type="EMBL" id="MDJD01000054">
    <property type="protein sequence ID" value="OEJ98435.1"/>
    <property type="molecule type" value="Genomic_DNA"/>
</dbReference>
<evidence type="ECO:0000313" key="3">
    <source>
        <dbReference type="Proteomes" id="UP000095713"/>
    </source>
</evidence>
<gene>
    <name evidence="2" type="ORF">A8C32_04265</name>
</gene>
<proteinExistence type="predicted"/>
<dbReference type="PANTHER" id="PTHR12558:SF13">
    <property type="entry name" value="CELL DIVISION CYCLE PROTEIN 27 HOMOLOG"/>
    <property type="match status" value="1"/>
</dbReference>
<evidence type="ECO:0000256" key="1">
    <source>
        <dbReference type="SAM" id="SignalP"/>
    </source>
</evidence>
<dbReference type="InterPro" id="IPR011990">
    <property type="entry name" value="TPR-like_helical_dom_sf"/>
</dbReference>
<feature type="chain" id="PRO_5009185053" description="Tetratricopeptide repeat protein" evidence="1">
    <location>
        <begin position="20"/>
        <end position="415"/>
    </location>
</feature>
<dbReference type="PANTHER" id="PTHR12558">
    <property type="entry name" value="CELL DIVISION CYCLE 16,23,27"/>
    <property type="match status" value="1"/>
</dbReference>
<name>A0A1E5SH31_9FLAO</name>
<evidence type="ECO:0008006" key="4">
    <source>
        <dbReference type="Google" id="ProtNLM"/>
    </source>
</evidence>
<feature type="signal peptide" evidence="1">
    <location>
        <begin position="1"/>
        <end position="19"/>
    </location>
</feature>
<dbReference type="OrthoDB" id="1149028at2"/>
<reference evidence="2 3" key="1">
    <citation type="submission" date="2016-05" db="EMBL/GenBank/DDBJ databases">
        <title>Draft Genome Sequence of Algibacter sp. Strain SK-16 Isolated from the Surface Water of Aburatsubo Inlet.</title>
        <authorList>
            <person name="Wong S.-K."/>
            <person name="Yoshizawa S."/>
            <person name="Nakajima Y."/>
            <person name="Ogura Y."/>
            <person name="Tetsuya H."/>
            <person name="Hamasaki K."/>
        </authorList>
    </citation>
    <scope>NUCLEOTIDE SEQUENCE [LARGE SCALE GENOMIC DNA]</scope>
    <source>
        <strain evidence="2 3">SK-16</strain>
    </source>
</reference>
<dbReference type="Gene3D" id="1.25.40.10">
    <property type="entry name" value="Tetratricopeptide repeat domain"/>
    <property type="match status" value="2"/>
</dbReference>
<dbReference type="SMART" id="SM00028">
    <property type="entry name" value="TPR"/>
    <property type="match status" value="4"/>
</dbReference>
<protein>
    <recommendedName>
        <fullName evidence="4">Tetratricopeptide repeat protein</fullName>
    </recommendedName>
</protein>
<dbReference type="Pfam" id="PF13181">
    <property type="entry name" value="TPR_8"/>
    <property type="match status" value="1"/>
</dbReference>
<dbReference type="AlphaFoldDB" id="A0A1E5SH31"/>
<comment type="caution">
    <text evidence="2">The sequence shown here is derived from an EMBL/GenBank/DDBJ whole genome shotgun (WGS) entry which is preliminary data.</text>
</comment>